<dbReference type="Gene3D" id="3.30.310.60">
    <property type="entry name" value="Like-Sm ribonucleoprotein, C-terminal domain"/>
    <property type="match status" value="1"/>
</dbReference>
<dbReference type="CDD" id="cd11679">
    <property type="entry name" value="archaeal_Sm_like"/>
    <property type="match status" value="1"/>
</dbReference>
<dbReference type="AlphaFoldDB" id="A0A7C5XI90"/>
<dbReference type="PROSITE" id="PS52002">
    <property type="entry name" value="SM"/>
    <property type="match status" value="1"/>
</dbReference>
<comment type="caution">
    <text evidence="2">The sequence shown here is derived from an EMBL/GenBank/DDBJ whole genome shotgun (WGS) entry which is preliminary data.</text>
</comment>
<dbReference type="EMBL" id="DRZI01000274">
    <property type="protein sequence ID" value="HHP82281.1"/>
    <property type="molecule type" value="Genomic_DNA"/>
</dbReference>
<feature type="domain" description="Sm" evidence="1">
    <location>
        <begin position="7"/>
        <end position="76"/>
    </location>
</feature>
<protein>
    <submittedName>
        <fullName evidence="2">Sm ribonucleo</fullName>
    </submittedName>
</protein>
<dbReference type="GO" id="GO:0003723">
    <property type="term" value="F:RNA binding"/>
    <property type="evidence" value="ECO:0007669"/>
    <property type="project" value="InterPro"/>
</dbReference>
<dbReference type="Pfam" id="PF01423">
    <property type="entry name" value="LSM"/>
    <property type="match status" value="1"/>
</dbReference>
<evidence type="ECO:0000313" key="2">
    <source>
        <dbReference type="EMBL" id="HHP82281.1"/>
    </source>
</evidence>
<dbReference type="SUPFAM" id="SSF50182">
    <property type="entry name" value="Sm-like ribonucleoproteins"/>
    <property type="match status" value="1"/>
</dbReference>
<dbReference type="InterPro" id="IPR037156">
    <property type="entry name" value="Lsm_C_sf"/>
</dbReference>
<dbReference type="InterPro" id="IPR001163">
    <property type="entry name" value="Sm_dom_euk/arc"/>
</dbReference>
<proteinExistence type="predicted"/>
<dbReference type="InterPro" id="IPR010920">
    <property type="entry name" value="LSM_dom_sf"/>
</dbReference>
<accession>A0A7C5XI90</accession>
<evidence type="ECO:0000313" key="3">
    <source>
        <dbReference type="EMBL" id="HHR96420.1"/>
    </source>
</evidence>
<dbReference type="EMBL" id="DRUB01000122">
    <property type="protein sequence ID" value="HHR96420.1"/>
    <property type="molecule type" value="Genomic_DNA"/>
</dbReference>
<reference evidence="2" key="1">
    <citation type="journal article" date="2020" name="mSystems">
        <title>Genome- and Community-Level Interaction Insights into Carbon Utilization and Element Cycling Functions of Hydrothermarchaeota in Hydrothermal Sediment.</title>
        <authorList>
            <person name="Zhou Z."/>
            <person name="Liu Y."/>
            <person name="Xu W."/>
            <person name="Pan J."/>
            <person name="Luo Z.H."/>
            <person name="Li M."/>
        </authorList>
    </citation>
    <scope>NUCLEOTIDE SEQUENCE [LARGE SCALE GENOMIC DNA]</scope>
    <source>
        <strain evidence="3">SpSt-1</strain>
        <strain evidence="2">SpSt-1121</strain>
    </source>
</reference>
<organism evidence="2">
    <name type="scientific">Ignisphaera aggregans</name>
    <dbReference type="NCBI Taxonomy" id="334771"/>
    <lineage>
        <taxon>Archaea</taxon>
        <taxon>Thermoproteota</taxon>
        <taxon>Thermoprotei</taxon>
        <taxon>Desulfurococcales</taxon>
        <taxon>Desulfurococcaceae</taxon>
        <taxon>Ignisphaera</taxon>
    </lineage>
</organism>
<dbReference type="InterPro" id="IPR047575">
    <property type="entry name" value="Sm"/>
</dbReference>
<dbReference type="Pfam" id="PF14894">
    <property type="entry name" value="Lsm_C"/>
    <property type="match status" value="1"/>
</dbReference>
<dbReference type="InterPro" id="IPR028277">
    <property type="entry name" value="Lsm_C"/>
</dbReference>
<dbReference type="Gene3D" id="2.30.30.100">
    <property type="match status" value="1"/>
</dbReference>
<name>A0A7C5XI90_9CREN</name>
<evidence type="ECO:0000259" key="1">
    <source>
        <dbReference type="PROSITE" id="PS52002"/>
    </source>
</evidence>
<gene>
    <name evidence="3" type="ORF">ENL47_06345</name>
    <name evidence="2" type="ORF">ENM84_06425</name>
</gene>
<sequence>MSYTSRSLAGELVRLVDKRVQVKLVDGKTYTGKLISFDHTSLHIVLSDVESSNGEKYHRVIINGSRISEILVQEQPTFNAEEFASIVLSKLGLRSDVVKVLSDVNAVIIYDRIRVTEAGVEGAGSLAQKIYEVYTEYIEGKKKGAK</sequence>